<protein>
    <recommendedName>
        <fullName evidence="14">ATP synthase complex subunit 8</fullName>
    </recommendedName>
</protein>
<comment type="subunit">
    <text evidence="13">Component of the ATP synthase complex composed at least of ATP5F1A/subunit alpha, ATP5F1B/subunit beta, ATP5MC1/subunit c (homooctomer), MT-ATP6/subunit a, MT-ATP8/subunit 8, ATP5ME/subunit e, ATP5MF/subunit f, ATP5MG/subunit g, ATP5MK/subunit k, ATP5MJ/subunit j, ATP5F1C/subunit gamma, ATP5F1D/subunit delta, ATP5F1E/subunit epsilon, ATP5PF/subunit F6, ATP5PB/subunit b, ATP5PD/subunit d, ATP5PO/subunit OSCP. ATP synthase complex consists of a soluble F(1) head domain (subunits alpha(3) and beta(3)) - the catalytic core - and a membrane F(0) domain - the membrane proton channel (subunits c, a, 8, e, f, g, k and j). These two domains are linked by a central stalk (subunits gamma, delta, and epsilon) rotating inside the F1 region and a stationary peripheral stalk (subunits F6, b, d, and OSCP).</text>
</comment>
<evidence type="ECO:0000256" key="9">
    <source>
        <dbReference type="ARBA" id="ARBA00023128"/>
    </source>
</evidence>
<evidence type="ECO:0000256" key="5">
    <source>
        <dbReference type="ARBA" id="ARBA00022692"/>
    </source>
</evidence>
<evidence type="ECO:0000256" key="11">
    <source>
        <dbReference type="ARBA" id="ARBA00023310"/>
    </source>
</evidence>
<keyword evidence="9 14" id="KW-0496">Mitochondrion</keyword>
<evidence type="ECO:0000256" key="8">
    <source>
        <dbReference type="ARBA" id="ARBA00023065"/>
    </source>
</evidence>
<evidence type="ECO:0000256" key="10">
    <source>
        <dbReference type="ARBA" id="ARBA00023136"/>
    </source>
</evidence>
<dbReference type="GO" id="GO:0045259">
    <property type="term" value="C:proton-transporting ATP synthase complex"/>
    <property type="evidence" value="ECO:0007669"/>
    <property type="project" value="UniProtKB-KW"/>
</dbReference>
<evidence type="ECO:0000256" key="7">
    <source>
        <dbReference type="ARBA" id="ARBA00022989"/>
    </source>
</evidence>
<evidence type="ECO:0000313" key="16">
    <source>
        <dbReference type="EMBL" id="BAN83234.1"/>
    </source>
</evidence>
<evidence type="ECO:0000256" key="6">
    <source>
        <dbReference type="ARBA" id="ARBA00022781"/>
    </source>
</evidence>
<dbReference type="PANTHER" id="PTHR39937:SF1">
    <property type="entry name" value="ATP SYNTHASE PROTEIN 8"/>
    <property type="match status" value="1"/>
</dbReference>
<dbReference type="GO" id="GO:0015078">
    <property type="term" value="F:proton transmembrane transporter activity"/>
    <property type="evidence" value="ECO:0007669"/>
    <property type="project" value="InterPro"/>
</dbReference>
<keyword evidence="4 14" id="KW-0138">CF(0)</keyword>
<evidence type="ECO:0000256" key="2">
    <source>
        <dbReference type="ARBA" id="ARBA00008892"/>
    </source>
</evidence>
<name>T2HTU4_PARAC</name>
<keyword evidence="5 14" id="KW-0812">Transmembrane</keyword>
<evidence type="ECO:0000256" key="13">
    <source>
        <dbReference type="ARBA" id="ARBA00064647"/>
    </source>
</evidence>
<dbReference type="EMBL" id="AP006012">
    <property type="protein sequence ID" value="BAN83234.1"/>
    <property type="molecule type" value="Genomic_DNA"/>
</dbReference>
<gene>
    <name evidence="16" type="primary">ATPase 8</name>
</gene>
<feature type="transmembrane region" description="Helical" evidence="15">
    <location>
        <begin position="6"/>
        <end position="24"/>
    </location>
</feature>
<dbReference type="GO" id="GO:0031966">
    <property type="term" value="C:mitochondrial membrane"/>
    <property type="evidence" value="ECO:0007669"/>
    <property type="project" value="UniProtKB-SubCell"/>
</dbReference>
<evidence type="ECO:0000256" key="4">
    <source>
        <dbReference type="ARBA" id="ARBA00022547"/>
    </source>
</evidence>
<dbReference type="AlphaFoldDB" id="T2HTU4"/>
<geneLocation type="mitochondrion" evidence="16"/>
<sequence length="55" mass="6479">MPQLDPAPWFAIFFFSWTVFLIVLPPKVLSHTFPNEPAAQSTKTSKITPWNWPWY</sequence>
<keyword evidence="3 14" id="KW-0813">Transport</keyword>
<keyword evidence="8 14" id="KW-0406">Ion transport</keyword>
<dbReference type="InterPro" id="IPR050635">
    <property type="entry name" value="ATPase_protein_8"/>
</dbReference>
<dbReference type="Pfam" id="PF00895">
    <property type="entry name" value="ATP-synt_8"/>
    <property type="match status" value="1"/>
</dbReference>
<dbReference type="PANTHER" id="PTHR39937">
    <property type="entry name" value="ATP SYNTHASE PROTEIN 8"/>
    <property type="match status" value="1"/>
</dbReference>
<evidence type="ECO:0000256" key="3">
    <source>
        <dbReference type="ARBA" id="ARBA00022448"/>
    </source>
</evidence>
<organism evidence="16">
    <name type="scientific">Paracirrhites arcatus</name>
    <name type="common">Arc-eye hawkfish</name>
    <name type="synonym">Cirrhites arcatus</name>
    <dbReference type="NCBI Taxonomy" id="215373"/>
    <lineage>
        <taxon>Eukaryota</taxon>
        <taxon>Metazoa</taxon>
        <taxon>Chordata</taxon>
        <taxon>Craniata</taxon>
        <taxon>Vertebrata</taxon>
        <taxon>Euteleostomi</taxon>
        <taxon>Actinopterygii</taxon>
        <taxon>Neopterygii</taxon>
        <taxon>Teleostei</taxon>
        <taxon>Neoteleostei</taxon>
        <taxon>Acanthomorphata</taxon>
        <taxon>Eupercaria</taxon>
        <taxon>Centrarchiformes</taxon>
        <taxon>Cirrhitioidei</taxon>
        <taxon>Cirrhitidae</taxon>
        <taxon>Paracirrhites</taxon>
    </lineage>
</organism>
<reference evidence="16" key="1">
    <citation type="journal article" date="2013" name="PLoS ONE">
        <title>Evolutionary origin of the scombridae (tunas and mackerels): members of a paleogene adaptive radiation with 14 other pelagic fish families.</title>
        <authorList>
            <person name="Miya M."/>
            <person name="Friedman M."/>
            <person name="Satoh T.P."/>
            <person name="Takeshima H."/>
            <person name="Sado T."/>
            <person name="Iwasaki W."/>
            <person name="Yamanoue Y."/>
            <person name="Nakatani M."/>
            <person name="Mabuchi K."/>
            <person name="Inoue J.G."/>
            <person name="Poulsen J.Y."/>
            <person name="Fukunaga T."/>
            <person name="Sato Y."/>
            <person name="Nishida M."/>
        </authorList>
    </citation>
    <scope>NUCLEOTIDE SEQUENCE</scope>
</reference>
<keyword evidence="6 14" id="KW-0375">Hydrogen ion transport</keyword>
<evidence type="ECO:0000256" key="1">
    <source>
        <dbReference type="ARBA" id="ARBA00004304"/>
    </source>
</evidence>
<keyword evidence="7 15" id="KW-1133">Transmembrane helix</keyword>
<comment type="similarity">
    <text evidence="2 14">Belongs to the ATPase protein 8 family.</text>
</comment>
<keyword evidence="11" id="KW-0066">ATP synthesis</keyword>
<accession>T2HTU4</accession>
<comment type="function">
    <text evidence="12">Subunit 8, of the mitochondrial membrane ATP synthase complex (F(1)F(0) ATP synthase or Complex V) that produces ATP from ADP in the presence of a proton gradient across the membrane which is generated by electron transport complexes of the respiratory chain. ATP synthase complex consist of a soluble F(1) head domain - the catalytic core - and a membrane F(1) domain - the membrane proton channel. These two domains are linked by a central stalk rotating inside the F(1) region and a stationary peripheral stalk. During catalysis, ATP synthesis in the catalytic domain of F(1) is coupled via a rotary mechanism of the central stalk subunits to proton translocation. In vivo, can only synthesize ATP although its ATP hydrolase activity can be activated artificially in vitro. Part of the complex F(0) domain.</text>
</comment>
<comment type="subcellular location">
    <subcellularLocation>
        <location evidence="1 14">Mitochondrion membrane</location>
        <topology evidence="1 14">Single-pass membrane protein</topology>
    </subcellularLocation>
</comment>
<evidence type="ECO:0000256" key="15">
    <source>
        <dbReference type="SAM" id="Phobius"/>
    </source>
</evidence>
<dbReference type="InterPro" id="IPR001421">
    <property type="entry name" value="ATP8_metazoa"/>
</dbReference>
<evidence type="ECO:0000256" key="12">
    <source>
        <dbReference type="ARBA" id="ARBA00053067"/>
    </source>
</evidence>
<dbReference type="GO" id="GO:0015986">
    <property type="term" value="P:proton motive force-driven ATP synthesis"/>
    <property type="evidence" value="ECO:0007669"/>
    <property type="project" value="InterPro"/>
</dbReference>
<evidence type="ECO:0000256" key="14">
    <source>
        <dbReference type="RuleBase" id="RU003661"/>
    </source>
</evidence>
<proteinExistence type="inferred from homology"/>
<keyword evidence="10 15" id="KW-0472">Membrane</keyword>